<dbReference type="SUPFAM" id="SSF54695">
    <property type="entry name" value="POZ domain"/>
    <property type="match status" value="1"/>
</dbReference>
<evidence type="ECO:0000313" key="2">
    <source>
        <dbReference type="EMBL" id="KAF8472358.1"/>
    </source>
</evidence>
<proteinExistence type="predicted"/>
<protein>
    <recommendedName>
        <fullName evidence="1">BTB domain-containing protein</fullName>
    </recommendedName>
</protein>
<comment type="caution">
    <text evidence="2">The sequence shown here is derived from an EMBL/GenBank/DDBJ whole genome shotgun (WGS) entry which is preliminary data.</text>
</comment>
<dbReference type="PROSITE" id="PS50097">
    <property type="entry name" value="BTB"/>
    <property type="match status" value="1"/>
</dbReference>
<dbReference type="Proteomes" id="UP000759537">
    <property type="component" value="Unassembled WGS sequence"/>
</dbReference>
<organism evidence="2 3">
    <name type="scientific">Russula ochroleuca</name>
    <dbReference type="NCBI Taxonomy" id="152965"/>
    <lineage>
        <taxon>Eukaryota</taxon>
        <taxon>Fungi</taxon>
        <taxon>Dikarya</taxon>
        <taxon>Basidiomycota</taxon>
        <taxon>Agaricomycotina</taxon>
        <taxon>Agaricomycetes</taxon>
        <taxon>Russulales</taxon>
        <taxon>Russulaceae</taxon>
        <taxon>Russula</taxon>
    </lineage>
</organism>
<keyword evidence="3" id="KW-1185">Reference proteome</keyword>
<dbReference type="SMART" id="SM00225">
    <property type="entry name" value="BTB"/>
    <property type="match status" value="1"/>
</dbReference>
<reference evidence="2" key="1">
    <citation type="submission" date="2019-10" db="EMBL/GenBank/DDBJ databases">
        <authorList>
            <consortium name="DOE Joint Genome Institute"/>
            <person name="Kuo A."/>
            <person name="Miyauchi S."/>
            <person name="Kiss E."/>
            <person name="Drula E."/>
            <person name="Kohler A."/>
            <person name="Sanchez-Garcia M."/>
            <person name="Andreopoulos B."/>
            <person name="Barry K.W."/>
            <person name="Bonito G."/>
            <person name="Buee M."/>
            <person name="Carver A."/>
            <person name="Chen C."/>
            <person name="Cichocki N."/>
            <person name="Clum A."/>
            <person name="Culley D."/>
            <person name="Crous P.W."/>
            <person name="Fauchery L."/>
            <person name="Girlanda M."/>
            <person name="Hayes R."/>
            <person name="Keri Z."/>
            <person name="LaButti K."/>
            <person name="Lipzen A."/>
            <person name="Lombard V."/>
            <person name="Magnuson J."/>
            <person name="Maillard F."/>
            <person name="Morin E."/>
            <person name="Murat C."/>
            <person name="Nolan M."/>
            <person name="Ohm R."/>
            <person name="Pangilinan J."/>
            <person name="Pereira M."/>
            <person name="Perotto S."/>
            <person name="Peter M."/>
            <person name="Riley R."/>
            <person name="Sitrit Y."/>
            <person name="Stielow B."/>
            <person name="Szollosi G."/>
            <person name="Zifcakova L."/>
            <person name="Stursova M."/>
            <person name="Spatafora J.W."/>
            <person name="Tedersoo L."/>
            <person name="Vaario L.-M."/>
            <person name="Yamada A."/>
            <person name="Yan M."/>
            <person name="Wang P."/>
            <person name="Xu J."/>
            <person name="Bruns T."/>
            <person name="Baldrian P."/>
            <person name="Vilgalys R."/>
            <person name="Henrissat B."/>
            <person name="Grigoriev I.V."/>
            <person name="Hibbett D."/>
            <person name="Nagy L.G."/>
            <person name="Martin F.M."/>
        </authorList>
    </citation>
    <scope>NUCLEOTIDE SEQUENCE</scope>
    <source>
        <strain evidence="2">Prilba</strain>
    </source>
</reference>
<dbReference type="Gene3D" id="3.30.710.10">
    <property type="entry name" value="Potassium Channel Kv1.1, Chain A"/>
    <property type="match status" value="1"/>
</dbReference>
<dbReference type="InterPro" id="IPR011333">
    <property type="entry name" value="SKP1/BTB/POZ_sf"/>
</dbReference>
<feature type="domain" description="BTB" evidence="1">
    <location>
        <begin position="37"/>
        <end position="102"/>
    </location>
</feature>
<name>A0A9P5JZ19_9AGAM</name>
<gene>
    <name evidence="2" type="ORF">DFH94DRAFT_673967</name>
</gene>
<evidence type="ECO:0000313" key="3">
    <source>
        <dbReference type="Proteomes" id="UP000759537"/>
    </source>
</evidence>
<dbReference type="Pfam" id="PF00651">
    <property type="entry name" value="BTB"/>
    <property type="match status" value="1"/>
</dbReference>
<evidence type="ECO:0000259" key="1">
    <source>
        <dbReference type="PROSITE" id="PS50097"/>
    </source>
</evidence>
<sequence length="345" mass="39267">MLTSFQAESALVLVREREDPQAQVHSATSPFEPFEVPDANLIIRSSDNANFKVHKSILAMASPVFKDLISLPQPSESEIVNGIPMVQLSESSELLSLISILYPIGWVMPNSYEKVLHLLAACQKYEMVSVQAFIRAEVSRGASPKPKGANAFHAHAFACAKELIPEMEHTARLTLNHPMTFEVLGEGLRLFEGWALRDLVDFRKRCVDSLVTCLRSFLKVESSGPSSSWIGCPEVMPSRSPWEIRRQDRVLPRWLNQLLSQNQNDLKHQMFTRSLNIHSRIHHQYVRALRNHANCNFCWGVHKGDCSSFYWALKNKLVQARKKVRRDCCSQSGLTYLSPKNRYSY</sequence>
<dbReference type="AlphaFoldDB" id="A0A9P5JZ19"/>
<accession>A0A9P5JZ19</accession>
<dbReference type="EMBL" id="WHVB01000020">
    <property type="protein sequence ID" value="KAF8472358.1"/>
    <property type="molecule type" value="Genomic_DNA"/>
</dbReference>
<reference evidence="2" key="2">
    <citation type="journal article" date="2020" name="Nat. Commun.">
        <title>Large-scale genome sequencing of mycorrhizal fungi provides insights into the early evolution of symbiotic traits.</title>
        <authorList>
            <person name="Miyauchi S."/>
            <person name="Kiss E."/>
            <person name="Kuo A."/>
            <person name="Drula E."/>
            <person name="Kohler A."/>
            <person name="Sanchez-Garcia M."/>
            <person name="Morin E."/>
            <person name="Andreopoulos B."/>
            <person name="Barry K.W."/>
            <person name="Bonito G."/>
            <person name="Buee M."/>
            <person name="Carver A."/>
            <person name="Chen C."/>
            <person name="Cichocki N."/>
            <person name="Clum A."/>
            <person name="Culley D."/>
            <person name="Crous P.W."/>
            <person name="Fauchery L."/>
            <person name="Girlanda M."/>
            <person name="Hayes R.D."/>
            <person name="Keri Z."/>
            <person name="LaButti K."/>
            <person name="Lipzen A."/>
            <person name="Lombard V."/>
            <person name="Magnuson J."/>
            <person name="Maillard F."/>
            <person name="Murat C."/>
            <person name="Nolan M."/>
            <person name="Ohm R.A."/>
            <person name="Pangilinan J."/>
            <person name="Pereira M.F."/>
            <person name="Perotto S."/>
            <person name="Peter M."/>
            <person name="Pfister S."/>
            <person name="Riley R."/>
            <person name="Sitrit Y."/>
            <person name="Stielow J.B."/>
            <person name="Szollosi G."/>
            <person name="Zifcakova L."/>
            <person name="Stursova M."/>
            <person name="Spatafora J.W."/>
            <person name="Tedersoo L."/>
            <person name="Vaario L.M."/>
            <person name="Yamada A."/>
            <person name="Yan M."/>
            <person name="Wang P."/>
            <person name="Xu J."/>
            <person name="Bruns T."/>
            <person name="Baldrian P."/>
            <person name="Vilgalys R."/>
            <person name="Dunand C."/>
            <person name="Henrissat B."/>
            <person name="Grigoriev I.V."/>
            <person name="Hibbett D."/>
            <person name="Nagy L.G."/>
            <person name="Martin F.M."/>
        </authorList>
    </citation>
    <scope>NUCLEOTIDE SEQUENCE</scope>
    <source>
        <strain evidence="2">Prilba</strain>
    </source>
</reference>
<dbReference type="OrthoDB" id="3357985at2759"/>
<dbReference type="InterPro" id="IPR000210">
    <property type="entry name" value="BTB/POZ_dom"/>
</dbReference>
<dbReference type="CDD" id="cd18186">
    <property type="entry name" value="BTB_POZ_ZBTB_KLHL-like"/>
    <property type="match status" value="1"/>
</dbReference>